<evidence type="ECO:0000256" key="5">
    <source>
        <dbReference type="ARBA" id="ARBA00022692"/>
    </source>
</evidence>
<evidence type="ECO:0000256" key="8">
    <source>
        <dbReference type="ARBA" id="ARBA00023136"/>
    </source>
</evidence>
<keyword evidence="7 9" id="KW-1133">Transmembrane helix</keyword>
<evidence type="ECO:0000259" key="10">
    <source>
        <dbReference type="Pfam" id="PF01618"/>
    </source>
</evidence>
<feature type="domain" description="MotA/TolQ/ExbB proton channel" evidence="10">
    <location>
        <begin position="79"/>
        <end position="194"/>
    </location>
</feature>
<keyword evidence="12" id="KW-1185">Reference proteome</keyword>
<gene>
    <name evidence="11" type="ORF">FHR20_002765</name>
</gene>
<comment type="subcellular location">
    <subcellularLocation>
        <location evidence="1">Cell membrane</location>
        <topology evidence="1">Multi-pass membrane protein</topology>
    </subcellularLocation>
</comment>
<dbReference type="EMBL" id="JAASQV010000002">
    <property type="protein sequence ID" value="NIJ65803.1"/>
    <property type="molecule type" value="Genomic_DNA"/>
</dbReference>
<proteinExistence type="inferred from homology"/>
<organism evidence="11 12">
    <name type="scientific">Sphingomonas leidyi</name>
    <dbReference type="NCBI Taxonomy" id="68569"/>
    <lineage>
        <taxon>Bacteria</taxon>
        <taxon>Pseudomonadati</taxon>
        <taxon>Pseudomonadota</taxon>
        <taxon>Alphaproteobacteria</taxon>
        <taxon>Sphingomonadales</taxon>
        <taxon>Sphingomonadaceae</taxon>
        <taxon>Sphingomonas</taxon>
    </lineage>
</organism>
<dbReference type="GO" id="GO:0071978">
    <property type="term" value="P:bacterial-type flagellum-dependent swarming motility"/>
    <property type="evidence" value="ECO:0007669"/>
    <property type="project" value="InterPro"/>
</dbReference>
<dbReference type="PROSITE" id="PS01307">
    <property type="entry name" value="MOTA"/>
    <property type="match status" value="1"/>
</dbReference>
<feature type="transmembrane region" description="Helical" evidence="9">
    <location>
        <begin position="122"/>
        <end position="148"/>
    </location>
</feature>
<keyword evidence="6" id="KW-0283">Flagellar rotation</keyword>
<evidence type="ECO:0000256" key="9">
    <source>
        <dbReference type="SAM" id="Phobius"/>
    </source>
</evidence>
<keyword evidence="4" id="KW-1003">Cell membrane</keyword>
<sequence>MNVLPALGTFLDPLALAIVGGGTLAGTVLRNAWGDLARGVAALGVLPRRRFDVEPLLAQVSALGRIARRHGVIALDRSKIEDPDIAAAVAAIVDGAGPRDVESLLEQRRCARFERQRGAWEIWSGAAELAPAMGMVGTLLGLVGMFAAMKDPQAIGGAMAVALLATLYGALLANLVLLPVAVRLKRRARHEAQERLRLQPALAALAGIEPGTGRIKEIAA</sequence>
<evidence type="ECO:0000256" key="1">
    <source>
        <dbReference type="ARBA" id="ARBA00004651"/>
    </source>
</evidence>
<dbReference type="PANTHER" id="PTHR30433">
    <property type="entry name" value="CHEMOTAXIS PROTEIN MOTA"/>
    <property type="match status" value="1"/>
</dbReference>
<evidence type="ECO:0000256" key="3">
    <source>
        <dbReference type="ARBA" id="ARBA00022448"/>
    </source>
</evidence>
<reference evidence="11 12" key="1">
    <citation type="submission" date="2020-03" db="EMBL/GenBank/DDBJ databases">
        <title>Genomic Encyclopedia of Type Strains, Phase IV (KMG-IV): sequencing the most valuable type-strain genomes for metagenomic binning, comparative biology and taxonomic classification.</title>
        <authorList>
            <person name="Goeker M."/>
        </authorList>
    </citation>
    <scope>NUCLEOTIDE SEQUENCE [LARGE SCALE GENOMIC DNA]</scope>
    <source>
        <strain evidence="11 12">DSM 4733</strain>
    </source>
</reference>
<evidence type="ECO:0000256" key="2">
    <source>
        <dbReference type="ARBA" id="ARBA00008038"/>
    </source>
</evidence>
<evidence type="ECO:0000313" key="11">
    <source>
        <dbReference type="EMBL" id="NIJ65803.1"/>
    </source>
</evidence>
<protein>
    <submittedName>
        <fullName evidence="11">Chemotaxis protein MotA</fullName>
    </submittedName>
</protein>
<comment type="caution">
    <text evidence="11">The sequence shown here is derived from an EMBL/GenBank/DDBJ whole genome shotgun (WGS) entry which is preliminary data.</text>
</comment>
<dbReference type="InterPro" id="IPR002898">
    <property type="entry name" value="MotA_ExbB_proton_chnl"/>
</dbReference>
<dbReference type="InterPro" id="IPR047055">
    <property type="entry name" value="MotA-like"/>
</dbReference>
<dbReference type="AlphaFoldDB" id="A0A7X5ZWU2"/>
<evidence type="ECO:0000313" key="12">
    <source>
        <dbReference type="Proteomes" id="UP000564677"/>
    </source>
</evidence>
<dbReference type="Pfam" id="PF01618">
    <property type="entry name" value="MotA_ExbB"/>
    <property type="match status" value="1"/>
</dbReference>
<evidence type="ECO:0000256" key="6">
    <source>
        <dbReference type="ARBA" id="ARBA00022779"/>
    </source>
</evidence>
<keyword evidence="5 9" id="KW-0812">Transmembrane</keyword>
<name>A0A7X5ZWU2_9SPHN</name>
<keyword evidence="8 9" id="KW-0472">Membrane</keyword>
<evidence type="ECO:0000256" key="4">
    <source>
        <dbReference type="ARBA" id="ARBA00022475"/>
    </source>
</evidence>
<accession>A0A7X5ZWU2</accession>
<dbReference type="RefSeq" id="WP_167300134.1">
    <property type="nucleotide sequence ID" value="NZ_JAASQV010000002.1"/>
</dbReference>
<feature type="transmembrane region" description="Helical" evidence="9">
    <location>
        <begin position="154"/>
        <end position="180"/>
    </location>
</feature>
<comment type="similarity">
    <text evidence="2">Belongs to the MotA family.</text>
</comment>
<feature type="transmembrane region" description="Helical" evidence="9">
    <location>
        <begin position="6"/>
        <end position="29"/>
    </location>
</feature>
<evidence type="ECO:0000256" key="7">
    <source>
        <dbReference type="ARBA" id="ARBA00022989"/>
    </source>
</evidence>
<dbReference type="InterPro" id="IPR000540">
    <property type="entry name" value="Flag_MotA_CS"/>
</dbReference>
<keyword evidence="3" id="KW-0813">Transport</keyword>
<dbReference type="GO" id="GO:0005886">
    <property type="term" value="C:plasma membrane"/>
    <property type="evidence" value="ECO:0007669"/>
    <property type="project" value="UniProtKB-SubCell"/>
</dbReference>
<dbReference type="GO" id="GO:0006935">
    <property type="term" value="P:chemotaxis"/>
    <property type="evidence" value="ECO:0007669"/>
    <property type="project" value="InterPro"/>
</dbReference>
<dbReference type="Proteomes" id="UP000564677">
    <property type="component" value="Unassembled WGS sequence"/>
</dbReference>